<evidence type="ECO:0000256" key="5">
    <source>
        <dbReference type="ARBA" id="ARBA00022598"/>
    </source>
</evidence>
<comment type="catalytic activity">
    <reaction evidence="11">
        <text>tRNA(Met) + L-methionine + ATP = L-methionyl-tRNA(Met) + AMP + diphosphate</text>
        <dbReference type="Rhea" id="RHEA:13481"/>
        <dbReference type="Rhea" id="RHEA-COMP:9667"/>
        <dbReference type="Rhea" id="RHEA-COMP:9698"/>
        <dbReference type="ChEBI" id="CHEBI:30616"/>
        <dbReference type="ChEBI" id="CHEBI:33019"/>
        <dbReference type="ChEBI" id="CHEBI:57844"/>
        <dbReference type="ChEBI" id="CHEBI:78442"/>
        <dbReference type="ChEBI" id="CHEBI:78530"/>
        <dbReference type="ChEBI" id="CHEBI:456215"/>
        <dbReference type="EC" id="6.1.1.10"/>
    </reaction>
</comment>
<dbReference type="PRINTS" id="PR01041">
    <property type="entry name" value="TRNASYNTHMET"/>
</dbReference>
<keyword evidence="4" id="KW-0963">Cytoplasm</keyword>
<evidence type="ECO:0000256" key="6">
    <source>
        <dbReference type="ARBA" id="ARBA00022741"/>
    </source>
</evidence>
<dbReference type="SUPFAM" id="SSF52374">
    <property type="entry name" value="Nucleotidylyl transferase"/>
    <property type="match status" value="1"/>
</dbReference>
<dbReference type="NCBIfam" id="TIGR00398">
    <property type="entry name" value="metG"/>
    <property type="match status" value="1"/>
</dbReference>
<comment type="function">
    <text evidence="1">Is required not only for elongation of protein synthesis but also for the initiation of all mRNA translation through initiator tRNA(fMet) aminoacylation.</text>
</comment>
<dbReference type="Gene3D" id="1.10.730.10">
    <property type="entry name" value="Isoleucyl-tRNA Synthetase, Domain 1"/>
    <property type="match status" value="1"/>
</dbReference>
<evidence type="ECO:0000256" key="2">
    <source>
        <dbReference type="ARBA" id="ARBA00012838"/>
    </source>
</evidence>
<evidence type="ECO:0000256" key="9">
    <source>
        <dbReference type="ARBA" id="ARBA00023146"/>
    </source>
</evidence>
<evidence type="ECO:0000259" key="14">
    <source>
        <dbReference type="Pfam" id="PF09334"/>
    </source>
</evidence>
<dbReference type="InterPro" id="IPR013155">
    <property type="entry name" value="M/V/L/I-tRNA-synth_anticd-bd"/>
</dbReference>
<dbReference type="FunFam" id="2.170.220.10:FF:000001">
    <property type="entry name" value="methionine--tRNA ligase, mitochondrial"/>
    <property type="match status" value="1"/>
</dbReference>
<protein>
    <recommendedName>
        <fullName evidence="3">Methionine--tRNA ligase</fullName>
        <ecNumber evidence="2">6.1.1.10</ecNumber>
    </recommendedName>
    <alternativeName>
        <fullName evidence="10">Methionyl-tRNA synthetase</fullName>
    </alternativeName>
</protein>
<keyword evidence="9 12" id="KW-0030">Aminoacyl-tRNA synthetase</keyword>
<dbReference type="GO" id="GO:0005524">
    <property type="term" value="F:ATP binding"/>
    <property type="evidence" value="ECO:0007669"/>
    <property type="project" value="UniProtKB-KW"/>
</dbReference>
<dbReference type="Pfam" id="PF08264">
    <property type="entry name" value="Anticodon_1"/>
    <property type="match status" value="1"/>
</dbReference>
<dbReference type="InterPro" id="IPR023457">
    <property type="entry name" value="Met-tRNA_synth_2"/>
</dbReference>
<comment type="similarity">
    <text evidence="12">Belongs to the class-I aminoacyl-tRNA synthetase family.</text>
</comment>
<gene>
    <name evidence="15" type="ORF">A2573_01525</name>
</gene>
<evidence type="ECO:0000256" key="4">
    <source>
        <dbReference type="ARBA" id="ARBA00022490"/>
    </source>
</evidence>
<keyword evidence="5 12" id="KW-0436">Ligase</keyword>
<dbReference type="GO" id="GO:0006431">
    <property type="term" value="P:methionyl-tRNA aminoacylation"/>
    <property type="evidence" value="ECO:0007669"/>
    <property type="project" value="InterPro"/>
</dbReference>
<evidence type="ECO:0000259" key="13">
    <source>
        <dbReference type="Pfam" id="PF08264"/>
    </source>
</evidence>
<dbReference type="EC" id="6.1.1.10" evidence="2"/>
<evidence type="ECO:0000256" key="11">
    <source>
        <dbReference type="ARBA" id="ARBA00047364"/>
    </source>
</evidence>
<dbReference type="InterPro" id="IPR033911">
    <property type="entry name" value="MetRS_core"/>
</dbReference>
<dbReference type="CDD" id="cd00814">
    <property type="entry name" value="MetRS_core"/>
    <property type="match status" value="1"/>
</dbReference>
<dbReference type="InterPro" id="IPR014729">
    <property type="entry name" value="Rossmann-like_a/b/a_fold"/>
</dbReference>
<feature type="domain" description="Methionyl/Valyl/Leucyl/Isoleucyl-tRNA synthetase anticodon-binding" evidence="13">
    <location>
        <begin position="400"/>
        <end position="489"/>
    </location>
</feature>
<keyword evidence="7 12" id="KW-0067">ATP-binding</keyword>
<dbReference type="Gene3D" id="2.170.220.10">
    <property type="match status" value="1"/>
</dbReference>
<dbReference type="InterPro" id="IPR009080">
    <property type="entry name" value="tRNAsynth_Ia_anticodon-bd"/>
</dbReference>
<organism evidence="15 16">
    <name type="scientific">Candidatus Woesebacteria bacterium RIFOXYD1_FULL_43_18</name>
    <dbReference type="NCBI Taxonomy" id="1802551"/>
    <lineage>
        <taxon>Bacteria</taxon>
        <taxon>Candidatus Woeseibacteriota</taxon>
    </lineage>
</organism>
<accession>A0A1F8DGY4</accession>
<keyword evidence="6 12" id="KW-0547">Nucleotide-binding</keyword>
<evidence type="ECO:0000256" key="3">
    <source>
        <dbReference type="ARBA" id="ARBA00018753"/>
    </source>
</evidence>
<proteinExistence type="inferred from homology"/>
<dbReference type="Gene3D" id="3.40.50.620">
    <property type="entry name" value="HUPs"/>
    <property type="match status" value="1"/>
</dbReference>
<dbReference type="GO" id="GO:0004825">
    <property type="term" value="F:methionine-tRNA ligase activity"/>
    <property type="evidence" value="ECO:0007669"/>
    <property type="project" value="UniProtKB-EC"/>
</dbReference>
<dbReference type="InterPro" id="IPR014758">
    <property type="entry name" value="Met-tRNA_synth"/>
</dbReference>
<evidence type="ECO:0000256" key="7">
    <source>
        <dbReference type="ARBA" id="ARBA00022840"/>
    </source>
</evidence>
<dbReference type="Pfam" id="PF09334">
    <property type="entry name" value="tRNA-synt_1g"/>
    <property type="match status" value="1"/>
</dbReference>
<dbReference type="InterPro" id="IPR015413">
    <property type="entry name" value="Methionyl/Leucyl_tRNA_Synth"/>
</dbReference>
<evidence type="ECO:0000256" key="8">
    <source>
        <dbReference type="ARBA" id="ARBA00022917"/>
    </source>
</evidence>
<evidence type="ECO:0000256" key="1">
    <source>
        <dbReference type="ARBA" id="ARBA00003314"/>
    </source>
</evidence>
<dbReference type="AlphaFoldDB" id="A0A1F8DGY4"/>
<sequence>MDKKFYITAAIPYVNAAPHIGHALEFVQTDTIARYHKLMGESVLTLSGGDENALKNVQAAEKAGEEVQAFVDKNTEKFFDLTKKINCQFDIWQKGSDQKHHFPSAQKLWGLCGKAGDIYKKTYEGLYCVGCEQFYLPSELNENGECFEHPGKKLEIVSEENYFFKLSKYQKELVDLIESDKLKIIPIERKNEVLSFLKEPLQDISISRSNERAKNWGVPVPNDKTQRIYVWFDALNIYQSGVGFSWDEEKYKKWWPADLHVIGKGITRFHAVYWPAFLLSAKLQLPKAIFIHGYFTVNGQKMSKTLGNVIDPVNIIEKYGADALRYYLLAKFSPFTDGDFSEEKLKDVYNGELANGLGNLVARIAKVCENIDITMTAISKKVAGVENKIVFWIPDPDLERKYIEAIKNYRFDEALRLVWEKIADLDGKISNKKPWEYGKSERDSEEIENFLKEDAVLWIRDIAKLLKPFLPETAEKIEKQFKGPKIVSGDSLFPRLK</sequence>
<name>A0A1F8DGY4_9BACT</name>
<dbReference type="PROSITE" id="PS00178">
    <property type="entry name" value="AA_TRNA_LIGASE_I"/>
    <property type="match status" value="1"/>
</dbReference>
<dbReference type="PANTHER" id="PTHR43326">
    <property type="entry name" value="METHIONYL-TRNA SYNTHETASE"/>
    <property type="match status" value="1"/>
</dbReference>
<dbReference type="InterPro" id="IPR001412">
    <property type="entry name" value="aa-tRNA-synth_I_CS"/>
</dbReference>
<keyword evidence="8 12" id="KW-0648">Protein biosynthesis</keyword>
<evidence type="ECO:0000256" key="12">
    <source>
        <dbReference type="RuleBase" id="RU363039"/>
    </source>
</evidence>
<reference evidence="15 16" key="1">
    <citation type="journal article" date="2016" name="Nat. Commun.">
        <title>Thousands of microbial genomes shed light on interconnected biogeochemical processes in an aquifer system.</title>
        <authorList>
            <person name="Anantharaman K."/>
            <person name="Brown C.T."/>
            <person name="Hug L.A."/>
            <person name="Sharon I."/>
            <person name="Castelle C.J."/>
            <person name="Probst A.J."/>
            <person name="Thomas B.C."/>
            <person name="Singh A."/>
            <person name="Wilkins M.J."/>
            <person name="Karaoz U."/>
            <person name="Brodie E.L."/>
            <person name="Williams K.H."/>
            <person name="Hubbard S.S."/>
            <person name="Banfield J.F."/>
        </authorList>
    </citation>
    <scope>NUCLEOTIDE SEQUENCE [LARGE SCALE GENOMIC DNA]</scope>
</reference>
<dbReference type="EMBL" id="MGIL01000020">
    <property type="protein sequence ID" value="OGM87867.1"/>
    <property type="molecule type" value="Genomic_DNA"/>
</dbReference>
<dbReference type="SUPFAM" id="SSF47323">
    <property type="entry name" value="Anticodon-binding domain of a subclass of class I aminoacyl-tRNA synthetases"/>
    <property type="match status" value="1"/>
</dbReference>
<feature type="domain" description="Methionyl/Leucyl tRNA synthetase" evidence="14">
    <location>
        <begin position="6"/>
        <end position="364"/>
    </location>
</feature>
<evidence type="ECO:0000313" key="16">
    <source>
        <dbReference type="Proteomes" id="UP000177596"/>
    </source>
</evidence>
<dbReference type="Proteomes" id="UP000177596">
    <property type="component" value="Unassembled WGS sequence"/>
</dbReference>
<evidence type="ECO:0000313" key="15">
    <source>
        <dbReference type="EMBL" id="OGM87867.1"/>
    </source>
</evidence>
<comment type="caution">
    <text evidence="15">The sequence shown here is derived from an EMBL/GenBank/DDBJ whole genome shotgun (WGS) entry which is preliminary data.</text>
</comment>
<evidence type="ECO:0000256" key="10">
    <source>
        <dbReference type="ARBA" id="ARBA00030904"/>
    </source>
</evidence>
<dbReference type="PANTHER" id="PTHR43326:SF2">
    <property type="entry name" value="METHIONINE--TRNA LIGASE"/>
    <property type="match status" value="1"/>
</dbReference>